<dbReference type="CDD" id="cd00093">
    <property type="entry name" value="HTH_XRE"/>
    <property type="match status" value="1"/>
</dbReference>
<reference evidence="2 3" key="1">
    <citation type="submission" date="2020-07" db="EMBL/GenBank/DDBJ databases">
        <authorList>
            <person name="Zhuang K."/>
            <person name="Ran Y."/>
        </authorList>
    </citation>
    <scope>NUCLEOTIDE SEQUENCE [LARGE SCALE GENOMIC DNA]</scope>
    <source>
        <strain evidence="2 3">WCH-YHL-001</strain>
    </source>
</reference>
<dbReference type="Pfam" id="PF13560">
    <property type="entry name" value="HTH_31"/>
    <property type="match status" value="1"/>
</dbReference>
<proteinExistence type="predicted"/>
<gene>
    <name evidence="2" type="ORF">H0264_29085</name>
</gene>
<dbReference type="Gene3D" id="1.10.260.40">
    <property type="entry name" value="lambda repressor-like DNA-binding domains"/>
    <property type="match status" value="1"/>
</dbReference>
<dbReference type="InterPro" id="IPR001387">
    <property type="entry name" value="Cro/C1-type_HTH"/>
</dbReference>
<evidence type="ECO:0000313" key="2">
    <source>
        <dbReference type="EMBL" id="QLY29302.1"/>
    </source>
</evidence>
<accession>A0A7D6VA25</accession>
<dbReference type="Proteomes" id="UP000515512">
    <property type="component" value="Chromosome"/>
</dbReference>
<feature type="domain" description="DUF5753" evidence="1">
    <location>
        <begin position="111"/>
        <end position="295"/>
    </location>
</feature>
<protein>
    <submittedName>
        <fullName evidence="2">Helix-turn-helix domain-containing protein</fullName>
    </submittedName>
</protein>
<dbReference type="KEGG" id="nhu:H0264_29085"/>
<keyword evidence="3" id="KW-1185">Reference proteome</keyword>
<organism evidence="2 3">
    <name type="scientific">Nocardia huaxiensis</name>
    <dbReference type="NCBI Taxonomy" id="2755382"/>
    <lineage>
        <taxon>Bacteria</taxon>
        <taxon>Bacillati</taxon>
        <taxon>Actinomycetota</taxon>
        <taxon>Actinomycetes</taxon>
        <taxon>Mycobacteriales</taxon>
        <taxon>Nocardiaceae</taxon>
        <taxon>Nocardia</taxon>
    </lineage>
</organism>
<dbReference type="GO" id="GO:0003677">
    <property type="term" value="F:DNA binding"/>
    <property type="evidence" value="ECO:0007669"/>
    <property type="project" value="InterPro"/>
</dbReference>
<name>A0A7D6VA25_9NOCA</name>
<dbReference type="SUPFAM" id="SSF47413">
    <property type="entry name" value="lambda repressor-like DNA-binding domains"/>
    <property type="match status" value="1"/>
</dbReference>
<evidence type="ECO:0000259" key="1">
    <source>
        <dbReference type="Pfam" id="PF19054"/>
    </source>
</evidence>
<dbReference type="Pfam" id="PF19054">
    <property type="entry name" value="DUF5753"/>
    <property type="match status" value="1"/>
</dbReference>
<dbReference type="RefSeq" id="WP_181580506.1">
    <property type="nucleotide sequence ID" value="NZ_CP059399.1"/>
</dbReference>
<dbReference type="AlphaFoldDB" id="A0A7D6VA25"/>
<dbReference type="EMBL" id="CP059399">
    <property type="protein sequence ID" value="QLY29302.1"/>
    <property type="molecule type" value="Genomic_DNA"/>
</dbReference>
<dbReference type="InterPro" id="IPR010982">
    <property type="entry name" value="Lambda_DNA-bd_dom_sf"/>
</dbReference>
<evidence type="ECO:0000313" key="3">
    <source>
        <dbReference type="Proteomes" id="UP000515512"/>
    </source>
</evidence>
<dbReference type="InterPro" id="IPR043917">
    <property type="entry name" value="DUF5753"/>
</dbReference>
<sequence length="304" mass="34832">MAGSTLPQRAFGRVLREHRIRSGASQLTAGLHIDLSPQSIGRIEDGQRVRISTVQLAALLDFYRIADPSPERTEVFALWEEVKQELRTARLHQTNYGWWRVYSDQYANHFDHYMSLESSAVRLTTFQFALVPGLLQHPDYRQALIRTGEPDISPADLERRLELAARRQQMLADRAESFRVLILLSEATLRHRPCPRAAMGNQLRQLAEFALRPNISLRVVPWDVDDHPGAVVQSFTLLEFPRLPSRNLIEPPVVYIEAHEGALFLEQDSVITRHRKAINEIERVALSESDTRDLVLRIAEEYAT</sequence>